<name>A0A9X3I9S2_9SPHI</name>
<keyword evidence="3" id="KW-1185">Reference proteome</keyword>
<comment type="caution">
    <text evidence="2">The sequence shown here is derived from an EMBL/GenBank/DDBJ whole genome shotgun (WGS) entry which is preliminary data.</text>
</comment>
<reference evidence="2" key="1">
    <citation type="submission" date="2022-11" db="EMBL/GenBank/DDBJ databases">
        <authorList>
            <person name="Graham C."/>
            <person name="Newman J.D."/>
        </authorList>
    </citation>
    <scope>NUCLEOTIDE SEQUENCE</scope>
    <source>
        <strain evidence="2">DSM 19486</strain>
    </source>
</reference>
<gene>
    <name evidence="2" type="ORF">OQZ29_15390</name>
</gene>
<dbReference type="PROSITE" id="PS51257">
    <property type="entry name" value="PROKAR_LIPOPROTEIN"/>
    <property type="match status" value="1"/>
</dbReference>
<protein>
    <recommendedName>
        <fullName evidence="4">Lysozyme inhibitor LprI N-terminal domain-containing protein</fullName>
    </recommendedName>
</protein>
<evidence type="ECO:0000313" key="2">
    <source>
        <dbReference type="EMBL" id="MCX3266141.1"/>
    </source>
</evidence>
<keyword evidence="1" id="KW-0732">Signal</keyword>
<feature type="chain" id="PRO_5040819111" description="Lysozyme inhibitor LprI N-terminal domain-containing protein" evidence="1">
    <location>
        <begin position="16"/>
        <end position="141"/>
    </location>
</feature>
<dbReference type="RefSeq" id="WP_010601180.1">
    <property type="nucleotide sequence ID" value="NZ_JAPJUH010000004.1"/>
</dbReference>
<evidence type="ECO:0000313" key="3">
    <source>
        <dbReference type="Proteomes" id="UP001142592"/>
    </source>
</evidence>
<dbReference type="EMBL" id="JAPJUH010000004">
    <property type="protein sequence ID" value="MCX3266141.1"/>
    <property type="molecule type" value="Genomic_DNA"/>
</dbReference>
<organism evidence="2 3">
    <name type="scientific">Pedobacter agri</name>
    <dbReference type="NCBI Taxonomy" id="454586"/>
    <lineage>
        <taxon>Bacteria</taxon>
        <taxon>Pseudomonadati</taxon>
        <taxon>Bacteroidota</taxon>
        <taxon>Sphingobacteriia</taxon>
        <taxon>Sphingobacteriales</taxon>
        <taxon>Sphingobacteriaceae</taxon>
        <taxon>Pedobacter</taxon>
    </lineage>
</organism>
<accession>A0A9X3I9S2</accession>
<feature type="signal peptide" evidence="1">
    <location>
        <begin position="1"/>
        <end position="15"/>
    </location>
</feature>
<dbReference type="AlphaFoldDB" id="A0A9X3I9S2"/>
<evidence type="ECO:0008006" key="4">
    <source>
        <dbReference type="Google" id="ProtNLM"/>
    </source>
</evidence>
<sequence length="141" mass="15430">MKKAFLSFATATLVAAMLTSCDNTKKTEPITDSTSAKGDTTLKTTVTKTETVKSDKPTFSNEDVNKGLAEYAQLKEAYIAALKSQNKTQVEALTSRYTTWAENAAAWSSKLKAEEVQKYSDYLTKLSNDWAAAAQQAVELK</sequence>
<evidence type="ECO:0000256" key="1">
    <source>
        <dbReference type="SAM" id="SignalP"/>
    </source>
</evidence>
<proteinExistence type="predicted"/>
<dbReference type="Proteomes" id="UP001142592">
    <property type="component" value="Unassembled WGS sequence"/>
</dbReference>